<organism evidence="2 3">
    <name type="scientific">Meridianimarinicoccus marinus</name>
    <dbReference type="NCBI Taxonomy" id="3231483"/>
    <lineage>
        <taxon>Bacteria</taxon>
        <taxon>Pseudomonadati</taxon>
        <taxon>Pseudomonadota</taxon>
        <taxon>Alphaproteobacteria</taxon>
        <taxon>Rhodobacterales</taxon>
        <taxon>Paracoccaceae</taxon>
        <taxon>Meridianimarinicoccus</taxon>
    </lineage>
</organism>
<comment type="caution">
    <text evidence="2">The sequence shown here is derived from an EMBL/GenBank/DDBJ whole genome shotgun (WGS) entry which is preliminary data.</text>
</comment>
<evidence type="ECO:0000256" key="1">
    <source>
        <dbReference type="SAM" id="MobiDB-lite"/>
    </source>
</evidence>
<feature type="region of interest" description="Disordered" evidence="1">
    <location>
        <begin position="1"/>
        <end position="59"/>
    </location>
</feature>
<dbReference type="Proteomes" id="UP001553161">
    <property type="component" value="Unassembled WGS sequence"/>
</dbReference>
<protein>
    <submittedName>
        <fullName evidence="2">Uncharacterized protein</fullName>
    </submittedName>
</protein>
<feature type="compositionally biased region" description="Basic and acidic residues" evidence="1">
    <location>
        <begin position="11"/>
        <end position="21"/>
    </location>
</feature>
<evidence type="ECO:0000313" key="3">
    <source>
        <dbReference type="Proteomes" id="UP001553161"/>
    </source>
</evidence>
<dbReference type="RefSeq" id="WP_366194828.1">
    <property type="nucleotide sequence ID" value="NZ_JBFBVU010000047.1"/>
</dbReference>
<gene>
    <name evidence="2" type="ORF">AB0T83_19140</name>
</gene>
<evidence type="ECO:0000313" key="2">
    <source>
        <dbReference type="EMBL" id="MEV8468872.1"/>
    </source>
</evidence>
<name>A0ABV3LCZ2_9RHOB</name>
<reference evidence="2 3" key="1">
    <citation type="submission" date="2024-07" db="EMBL/GenBank/DDBJ databases">
        <authorList>
            <person name="Kang M."/>
        </authorList>
    </citation>
    <scope>NUCLEOTIDE SEQUENCE [LARGE SCALE GENOMIC DNA]</scope>
    <source>
        <strain evidence="2 3">DFM31</strain>
    </source>
</reference>
<proteinExistence type="predicted"/>
<sequence>MDEELAPPNQRIDDMSFKDLTARAAAAMEPKPAEPAKTPAKELKPKTAGEEPQDKSKKP</sequence>
<dbReference type="EMBL" id="JBFBVU010000047">
    <property type="protein sequence ID" value="MEV8468872.1"/>
    <property type="molecule type" value="Genomic_DNA"/>
</dbReference>
<keyword evidence="3" id="KW-1185">Reference proteome</keyword>
<accession>A0ABV3LCZ2</accession>
<feature type="compositionally biased region" description="Basic and acidic residues" evidence="1">
    <location>
        <begin position="31"/>
        <end position="59"/>
    </location>
</feature>